<proteinExistence type="predicted"/>
<evidence type="ECO:0000256" key="1">
    <source>
        <dbReference type="SAM" id="MobiDB-lite"/>
    </source>
</evidence>
<gene>
    <name evidence="2" type="ORF">LCGC14_2423450</name>
</gene>
<accession>A0A0F9BP40</accession>
<feature type="region of interest" description="Disordered" evidence="1">
    <location>
        <begin position="93"/>
        <end position="136"/>
    </location>
</feature>
<evidence type="ECO:0000313" key="2">
    <source>
        <dbReference type="EMBL" id="KKL23634.1"/>
    </source>
</evidence>
<name>A0A0F9BP40_9ZZZZ</name>
<feature type="non-terminal residue" evidence="2">
    <location>
        <position position="136"/>
    </location>
</feature>
<protein>
    <recommendedName>
        <fullName evidence="3">DUF2750 domain-containing protein</fullName>
    </recommendedName>
</protein>
<dbReference type="InterPro" id="IPR021284">
    <property type="entry name" value="DUF2750"/>
</dbReference>
<comment type="caution">
    <text evidence="2">The sequence shown here is derived from an EMBL/GenBank/DDBJ whole genome shotgun (WGS) entry which is preliminary data.</text>
</comment>
<dbReference type="EMBL" id="LAZR01036903">
    <property type="protein sequence ID" value="KKL23634.1"/>
    <property type="molecule type" value="Genomic_DNA"/>
</dbReference>
<organism evidence="2">
    <name type="scientific">marine sediment metagenome</name>
    <dbReference type="NCBI Taxonomy" id="412755"/>
    <lineage>
        <taxon>unclassified sequences</taxon>
        <taxon>metagenomes</taxon>
        <taxon>ecological metagenomes</taxon>
    </lineage>
</organism>
<dbReference type="AlphaFoldDB" id="A0A0F9BP40"/>
<evidence type="ECO:0008006" key="3">
    <source>
        <dbReference type="Google" id="ProtNLM"/>
    </source>
</evidence>
<sequence length="136" mass="15386">MSDIEIESELVSFVEKVRLSEKLWALGAEDGGFVVCDSNQFENTDVLLLWESEASAKAQCKEEWADYSPLEITLDEFLDDWVEDLKEDDALVGRPQLPHPLRVGVPGRGDLGQRPDEVGEEDARNQHDRHEHNLGL</sequence>
<feature type="compositionally biased region" description="Basic and acidic residues" evidence="1">
    <location>
        <begin position="111"/>
        <end position="136"/>
    </location>
</feature>
<dbReference type="Pfam" id="PF11042">
    <property type="entry name" value="DUF2750"/>
    <property type="match status" value="1"/>
</dbReference>
<reference evidence="2" key="1">
    <citation type="journal article" date="2015" name="Nature">
        <title>Complex archaea that bridge the gap between prokaryotes and eukaryotes.</title>
        <authorList>
            <person name="Spang A."/>
            <person name="Saw J.H."/>
            <person name="Jorgensen S.L."/>
            <person name="Zaremba-Niedzwiedzka K."/>
            <person name="Martijn J."/>
            <person name="Lind A.E."/>
            <person name="van Eijk R."/>
            <person name="Schleper C."/>
            <person name="Guy L."/>
            <person name="Ettema T.J."/>
        </authorList>
    </citation>
    <scope>NUCLEOTIDE SEQUENCE</scope>
</reference>